<dbReference type="GO" id="GO:0005829">
    <property type="term" value="C:cytosol"/>
    <property type="evidence" value="ECO:0007669"/>
    <property type="project" value="TreeGrafter"/>
</dbReference>
<evidence type="ECO:0000313" key="6">
    <source>
        <dbReference type="EMBL" id="SFP44128.1"/>
    </source>
</evidence>
<dbReference type="PANTHER" id="PTHR11715:SF3">
    <property type="entry name" value="GLYCINE CLEAVAGE SYSTEM H PROTEIN-RELATED"/>
    <property type="match status" value="1"/>
</dbReference>
<reference evidence="6 7" key="1">
    <citation type="submission" date="2016-10" db="EMBL/GenBank/DDBJ databases">
        <authorList>
            <person name="de Groot N.N."/>
        </authorList>
    </citation>
    <scope>NUCLEOTIDE SEQUENCE [LARGE SCALE GENOMIC DNA]</scope>
    <source>
        <strain evidence="6 7">DSM 43067</strain>
    </source>
</reference>
<evidence type="ECO:0000256" key="1">
    <source>
        <dbReference type="ARBA" id="ARBA00009249"/>
    </source>
</evidence>
<organism evidence="6 7">
    <name type="scientific">Actinomadura madurae</name>
    <dbReference type="NCBI Taxonomy" id="1993"/>
    <lineage>
        <taxon>Bacteria</taxon>
        <taxon>Bacillati</taxon>
        <taxon>Actinomycetota</taxon>
        <taxon>Actinomycetes</taxon>
        <taxon>Streptosporangiales</taxon>
        <taxon>Thermomonosporaceae</taxon>
        <taxon>Actinomadura</taxon>
    </lineage>
</organism>
<gene>
    <name evidence="3" type="primary">gcvH</name>
    <name evidence="6" type="ORF">SAMN04489713_11484</name>
</gene>
<dbReference type="CDD" id="cd06848">
    <property type="entry name" value="GCS_H"/>
    <property type="match status" value="1"/>
</dbReference>
<name>A0A1I5QCV3_9ACTN</name>
<dbReference type="InterPro" id="IPR017453">
    <property type="entry name" value="GCV_H_sub"/>
</dbReference>
<dbReference type="eggNOG" id="COG0509">
    <property type="taxonomic scope" value="Bacteria"/>
</dbReference>
<dbReference type="STRING" id="1993.SAMN04489713_11484"/>
<feature type="domain" description="Lipoyl-binding" evidence="5">
    <location>
        <begin position="38"/>
        <end position="121"/>
    </location>
</feature>
<proteinExistence type="inferred from homology"/>
<dbReference type="InterPro" id="IPR003016">
    <property type="entry name" value="2-oxoA_DH_lipoyl-BS"/>
</dbReference>
<dbReference type="PROSITE" id="PS00189">
    <property type="entry name" value="LIPOYL"/>
    <property type="match status" value="1"/>
</dbReference>
<dbReference type="Proteomes" id="UP000183413">
    <property type="component" value="Unassembled WGS sequence"/>
</dbReference>
<dbReference type="PROSITE" id="PS50968">
    <property type="entry name" value="BIOTINYL_LIPOYL"/>
    <property type="match status" value="1"/>
</dbReference>
<evidence type="ECO:0000256" key="4">
    <source>
        <dbReference type="PIRSR" id="PIRSR617453-50"/>
    </source>
</evidence>
<evidence type="ECO:0000259" key="5">
    <source>
        <dbReference type="PROSITE" id="PS50968"/>
    </source>
</evidence>
<dbReference type="HAMAP" id="MF_00272">
    <property type="entry name" value="GcvH"/>
    <property type="match status" value="1"/>
</dbReference>
<dbReference type="NCBIfam" id="TIGR00527">
    <property type="entry name" value="gcvH"/>
    <property type="match status" value="1"/>
</dbReference>
<keyword evidence="7" id="KW-1185">Reference proteome</keyword>
<dbReference type="PANTHER" id="PTHR11715">
    <property type="entry name" value="GLYCINE CLEAVAGE SYSTEM H PROTEIN"/>
    <property type="match status" value="1"/>
</dbReference>
<dbReference type="InterPro" id="IPR011053">
    <property type="entry name" value="Single_hybrid_motif"/>
</dbReference>
<dbReference type="Gene3D" id="2.40.50.100">
    <property type="match status" value="1"/>
</dbReference>
<evidence type="ECO:0000256" key="2">
    <source>
        <dbReference type="ARBA" id="ARBA00022823"/>
    </source>
</evidence>
<evidence type="ECO:0000313" key="7">
    <source>
        <dbReference type="Proteomes" id="UP000183413"/>
    </source>
</evidence>
<dbReference type="AlphaFoldDB" id="A0A1I5QCV3"/>
<comment type="similarity">
    <text evidence="1 3">Belongs to the GcvH family.</text>
</comment>
<sequence length="142" mass="15216">MGVGPHIEKREVIVSVPEELRYSEEHEWVSGLGGEDGIVTVGITAHAADALGEIVYLELQPSEGDTVEAGEPCGEVESTKSVSDIYSPVSGEITAINSAVVDEPKVINDDPYGEGWIFKVRISEEPGDLLDSAAYDKLIEES</sequence>
<feature type="modified residue" description="N6-lipoyllysine" evidence="3 4">
    <location>
        <position position="80"/>
    </location>
</feature>
<dbReference type="Pfam" id="PF01597">
    <property type="entry name" value="GCV_H"/>
    <property type="match status" value="1"/>
</dbReference>
<dbReference type="GO" id="GO:0005960">
    <property type="term" value="C:glycine cleavage complex"/>
    <property type="evidence" value="ECO:0007669"/>
    <property type="project" value="InterPro"/>
</dbReference>
<comment type="function">
    <text evidence="3">The glycine cleavage system catalyzes the degradation of glycine. The H protein shuttles the methylamine group of glycine from the P protein to the T protein.</text>
</comment>
<dbReference type="InterPro" id="IPR000089">
    <property type="entry name" value="Biotin_lipoyl"/>
</dbReference>
<dbReference type="NCBIfam" id="NF002270">
    <property type="entry name" value="PRK01202.1"/>
    <property type="match status" value="1"/>
</dbReference>
<dbReference type="EMBL" id="FOVH01000014">
    <property type="protein sequence ID" value="SFP44128.1"/>
    <property type="molecule type" value="Genomic_DNA"/>
</dbReference>
<comment type="subunit">
    <text evidence="3">The glycine cleavage system is composed of four proteins: P, T, L and H.</text>
</comment>
<dbReference type="InterPro" id="IPR002930">
    <property type="entry name" value="GCV_H"/>
</dbReference>
<dbReference type="GO" id="GO:0009249">
    <property type="term" value="P:protein lipoylation"/>
    <property type="evidence" value="ECO:0007669"/>
    <property type="project" value="TreeGrafter"/>
</dbReference>
<comment type="cofactor">
    <cofactor evidence="3">
        <name>(R)-lipoate</name>
        <dbReference type="ChEBI" id="CHEBI:83088"/>
    </cofactor>
    <text evidence="3">Binds 1 lipoyl cofactor covalently.</text>
</comment>
<dbReference type="InParanoid" id="A0A1I5QCV3"/>
<protein>
    <recommendedName>
        <fullName evidence="3">Glycine cleavage system H protein</fullName>
    </recommendedName>
</protein>
<dbReference type="SUPFAM" id="SSF51230">
    <property type="entry name" value="Single hybrid motif"/>
    <property type="match status" value="1"/>
</dbReference>
<accession>A0A1I5QCV3</accession>
<keyword evidence="2 3" id="KW-0450">Lipoyl</keyword>
<dbReference type="InterPro" id="IPR033753">
    <property type="entry name" value="GCV_H/Fam206"/>
</dbReference>
<dbReference type="GO" id="GO:0019464">
    <property type="term" value="P:glycine decarboxylation via glycine cleavage system"/>
    <property type="evidence" value="ECO:0007669"/>
    <property type="project" value="UniProtKB-UniRule"/>
</dbReference>
<dbReference type="FunCoup" id="A0A1I5QCV3">
    <property type="interactions" value="438"/>
</dbReference>
<evidence type="ECO:0000256" key="3">
    <source>
        <dbReference type="HAMAP-Rule" id="MF_00272"/>
    </source>
</evidence>